<keyword evidence="2" id="KW-0378">Hydrolase</keyword>
<dbReference type="GO" id="GO:0016787">
    <property type="term" value="F:hydrolase activity"/>
    <property type="evidence" value="ECO:0007669"/>
    <property type="project" value="UniProtKB-KW"/>
</dbReference>
<feature type="domain" description="Serine aminopeptidase S33" evidence="1">
    <location>
        <begin position="41"/>
        <end position="167"/>
    </location>
</feature>
<dbReference type="EMBL" id="JACRSX010000033">
    <property type="protein sequence ID" value="MBC8563635.1"/>
    <property type="molecule type" value="Genomic_DNA"/>
</dbReference>
<evidence type="ECO:0000313" key="2">
    <source>
        <dbReference type="EMBL" id="MBC8563635.1"/>
    </source>
</evidence>
<proteinExistence type="predicted"/>
<comment type="caution">
    <text evidence="2">The sequence shown here is derived from an EMBL/GenBank/DDBJ whole genome shotgun (WGS) entry which is preliminary data.</text>
</comment>
<protein>
    <submittedName>
        <fullName evidence="2">Alpha/beta hydrolase</fullName>
    </submittedName>
</protein>
<dbReference type="PANTHER" id="PTHR22946">
    <property type="entry name" value="DIENELACTONE HYDROLASE DOMAIN-CONTAINING PROTEIN-RELATED"/>
    <property type="match status" value="1"/>
</dbReference>
<organism evidence="2 3">
    <name type="scientific">Jutongia huaianensis</name>
    <dbReference type="NCBI Taxonomy" id="2763668"/>
    <lineage>
        <taxon>Bacteria</taxon>
        <taxon>Bacillati</taxon>
        <taxon>Bacillota</taxon>
        <taxon>Clostridia</taxon>
        <taxon>Lachnospirales</taxon>
        <taxon>Lachnospiraceae</taxon>
        <taxon>Jutongia</taxon>
    </lineage>
</organism>
<reference evidence="2 3" key="1">
    <citation type="submission" date="2020-08" db="EMBL/GenBank/DDBJ databases">
        <title>Genome public.</title>
        <authorList>
            <person name="Liu C."/>
            <person name="Sun Q."/>
        </authorList>
    </citation>
    <scope>NUCLEOTIDE SEQUENCE [LARGE SCALE GENOMIC DNA]</scope>
    <source>
        <strain evidence="2 3">NSJ-37</strain>
    </source>
</reference>
<dbReference type="Proteomes" id="UP000606193">
    <property type="component" value="Unassembled WGS sequence"/>
</dbReference>
<keyword evidence="3" id="KW-1185">Reference proteome</keyword>
<evidence type="ECO:0000313" key="3">
    <source>
        <dbReference type="Proteomes" id="UP000606193"/>
    </source>
</evidence>
<evidence type="ECO:0000259" key="1">
    <source>
        <dbReference type="Pfam" id="PF12146"/>
    </source>
</evidence>
<gene>
    <name evidence="2" type="ORF">H8704_13595</name>
</gene>
<dbReference type="Gene3D" id="3.40.50.1820">
    <property type="entry name" value="alpha/beta hydrolase"/>
    <property type="match status" value="1"/>
</dbReference>
<dbReference type="Pfam" id="PF12146">
    <property type="entry name" value="Hydrolase_4"/>
    <property type="match status" value="1"/>
</dbReference>
<dbReference type="InterPro" id="IPR022742">
    <property type="entry name" value="Hydrolase_4"/>
</dbReference>
<accession>A0ABR7N4U2</accession>
<dbReference type="InterPro" id="IPR050261">
    <property type="entry name" value="FrsA_esterase"/>
</dbReference>
<name>A0ABR7N4U2_9FIRM</name>
<dbReference type="InterPro" id="IPR029058">
    <property type="entry name" value="AB_hydrolase_fold"/>
</dbReference>
<sequence>MIFKKPVLSDGITESTFECKRDGLTIRGTIYRPKGDHLPIAIVCHGFMAWQDSVKHYAAFLAEMGYVAFTFDFCGGSAMCGKSDGKTTEMSVLTETKDLKAVIEYVRNLSYTDSEKILLMGCSQGGFVSALVAAKNNFPIEKLVLFYPALCIPDDARAGKMMMAKFDPQNVPDTFRCGLMKLGCCYAMDVMQMDAFAEIKNYAGRVCIVHGTKDKIVDVSYAKRAAEAYKSTMPIGMQDSKRVQLHFIDGGGHMFSKKHDVIAMKLLKEFAAKHE</sequence>
<dbReference type="RefSeq" id="WP_046447383.1">
    <property type="nucleotide sequence ID" value="NZ_JACRSX010000033.1"/>
</dbReference>
<dbReference type="SUPFAM" id="SSF53474">
    <property type="entry name" value="alpha/beta-Hydrolases"/>
    <property type="match status" value="1"/>
</dbReference>